<gene>
    <name evidence="6" type="ORF">LY89DRAFT_722676</name>
</gene>
<dbReference type="AlphaFoldDB" id="A0A194WUA9"/>
<dbReference type="InParanoid" id="A0A194WUA9"/>
<proteinExistence type="predicted"/>
<name>A0A194WUA9_MOLSC</name>
<comment type="cofactor">
    <cofactor evidence="1">
        <name>FAD</name>
        <dbReference type="ChEBI" id="CHEBI:57692"/>
    </cofactor>
</comment>
<reference evidence="6 7" key="1">
    <citation type="submission" date="2015-10" db="EMBL/GenBank/DDBJ databases">
        <title>Full genome of DAOMC 229536 Phialocephala scopiformis, a fungal endophyte of spruce producing the potent anti-insectan compound rugulosin.</title>
        <authorList>
            <consortium name="DOE Joint Genome Institute"/>
            <person name="Walker A.K."/>
            <person name="Frasz S.L."/>
            <person name="Seifert K.A."/>
            <person name="Miller J.D."/>
            <person name="Mondo S.J."/>
            <person name="Labutti K."/>
            <person name="Lipzen A."/>
            <person name="Dockter R."/>
            <person name="Kennedy M."/>
            <person name="Grigoriev I.V."/>
            <person name="Spatafora J.W."/>
        </authorList>
    </citation>
    <scope>NUCLEOTIDE SEQUENCE [LARGE SCALE GENOMIC DNA]</scope>
    <source>
        <strain evidence="6 7">CBS 120377</strain>
    </source>
</reference>
<evidence type="ECO:0000256" key="1">
    <source>
        <dbReference type="ARBA" id="ARBA00001974"/>
    </source>
</evidence>
<dbReference type="Pfam" id="PF01494">
    <property type="entry name" value="FAD_binding_3"/>
    <property type="match status" value="1"/>
</dbReference>
<dbReference type="Gene3D" id="3.30.9.10">
    <property type="entry name" value="D-Amino Acid Oxidase, subunit A, domain 2"/>
    <property type="match status" value="1"/>
</dbReference>
<accession>A0A194WUA9</accession>
<dbReference type="Pfam" id="PF21274">
    <property type="entry name" value="Rng_hyd_C"/>
    <property type="match status" value="1"/>
</dbReference>
<evidence type="ECO:0000256" key="4">
    <source>
        <dbReference type="ARBA" id="ARBA00023002"/>
    </source>
</evidence>
<dbReference type="Proteomes" id="UP000070700">
    <property type="component" value="Unassembled WGS sequence"/>
</dbReference>
<dbReference type="Gene3D" id="3.50.50.60">
    <property type="entry name" value="FAD/NAD(P)-binding domain"/>
    <property type="match status" value="1"/>
</dbReference>
<evidence type="ECO:0000256" key="3">
    <source>
        <dbReference type="ARBA" id="ARBA00022827"/>
    </source>
</evidence>
<keyword evidence="7" id="KW-1185">Reference proteome</keyword>
<sequence length="636" mass="70018">MDASAPIDIPVVIIGGGGVGLTLSCFLSDENVQHVLFEKHPTTSILPKAHYLNQRTLEIFRQHGLAEPIQENGCPLANMARVEWRTSLGGDGPFDGRQLGSVSAAGGIPGTEQAEMYRRDSPATASNLPLLRMEPIFKKIAEERNPGNILFNTTVEDFEEVGDHVIVRVKMADGQIVHYRAQYVVCCDAGKLSTPKLGIKMEGVSGLVDFVSTHFKADFSKYWDDRTLITHFINPEGGSMAHLDCGALMQMGPTWGKHSEEWVLTFGFPVEDSKRFEQDALPPRIRQLLKLPDLEMEVLHISHWVLDRVVADKYRVGRVFIAGDAAHRRPPTTGLGLNTGIEDALNVSWKLGQVLNGKAAPSLMDTYESERRPVGIRNSDWAFFTFGNMQVLSAGVGLIPGQQEYNYQRFVNLFSDTDIGRASLAHIKRIIGTQNIEYSAHDIELGFSYPDGARVDDGTDAPTPDTTGQVYTPTTRPGHRLPHAWLEFGGKKISTHDLVYTGEYDYMLITDEDGDVWAAAAKRISKLGDVKVGAVKVRARPHSRPEGLALDVEDRWAALKGVKAGGAVLVRRDNFVCWRSAGKGVEQEKVLREALEEIVGKKVVEDVKVNGYTNGVVEDVKVNGIVEEVVEVAVVA</sequence>
<organism evidence="6 7">
    <name type="scientific">Mollisia scopiformis</name>
    <name type="common">Conifer needle endophyte fungus</name>
    <name type="synonym">Phialocephala scopiformis</name>
    <dbReference type="NCBI Taxonomy" id="149040"/>
    <lineage>
        <taxon>Eukaryota</taxon>
        <taxon>Fungi</taxon>
        <taxon>Dikarya</taxon>
        <taxon>Ascomycota</taxon>
        <taxon>Pezizomycotina</taxon>
        <taxon>Leotiomycetes</taxon>
        <taxon>Helotiales</taxon>
        <taxon>Mollisiaceae</taxon>
        <taxon>Mollisia</taxon>
    </lineage>
</organism>
<dbReference type="GO" id="GO:0016709">
    <property type="term" value="F:oxidoreductase activity, acting on paired donors, with incorporation or reduction of molecular oxygen, NAD(P)H as one donor, and incorporation of one atom of oxygen"/>
    <property type="evidence" value="ECO:0007669"/>
    <property type="project" value="UniProtKB-ARBA"/>
</dbReference>
<keyword evidence="4" id="KW-0560">Oxidoreductase</keyword>
<keyword evidence="2" id="KW-0285">Flavoprotein</keyword>
<dbReference type="EMBL" id="KQ947426">
    <property type="protein sequence ID" value="KUJ11543.1"/>
    <property type="molecule type" value="Genomic_DNA"/>
</dbReference>
<protein>
    <recommendedName>
        <fullName evidence="5">FAD-binding domain-containing protein</fullName>
    </recommendedName>
</protein>
<dbReference type="InterPro" id="IPR050641">
    <property type="entry name" value="RIFMO-like"/>
</dbReference>
<dbReference type="InterPro" id="IPR002938">
    <property type="entry name" value="FAD-bd"/>
</dbReference>
<dbReference type="RefSeq" id="XP_018065898.1">
    <property type="nucleotide sequence ID" value="XM_018218749.1"/>
</dbReference>
<keyword evidence="3" id="KW-0274">FAD</keyword>
<dbReference type="KEGG" id="psco:LY89DRAFT_722676"/>
<dbReference type="PANTHER" id="PTHR43004">
    <property type="entry name" value="TRK SYSTEM POTASSIUM UPTAKE PROTEIN"/>
    <property type="match status" value="1"/>
</dbReference>
<dbReference type="GeneID" id="28828475"/>
<evidence type="ECO:0000259" key="5">
    <source>
        <dbReference type="Pfam" id="PF01494"/>
    </source>
</evidence>
<dbReference type="SUPFAM" id="SSF51905">
    <property type="entry name" value="FAD/NAD(P)-binding domain"/>
    <property type="match status" value="1"/>
</dbReference>
<feature type="domain" description="FAD-binding" evidence="5">
    <location>
        <begin position="9"/>
        <end position="381"/>
    </location>
</feature>
<dbReference type="Gene3D" id="3.40.30.120">
    <property type="match status" value="1"/>
</dbReference>
<evidence type="ECO:0000313" key="7">
    <source>
        <dbReference type="Proteomes" id="UP000070700"/>
    </source>
</evidence>
<dbReference type="OrthoDB" id="2690153at2759"/>
<evidence type="ECO:0000256" key="2">
    <source>
        <dbReference type="ARBA" id="ARBA00022630"/>
    </source>
</evidence>
<dbReference type="PRINTS" id="PR00420">
    <property type="entry name" value="RNGMNOXGNASE"/>
</dbReference>
<dbReference type="PANTHER" id="PTHR43004:SF19">
    <property type="entry name" value="BINDING MONOOXYGENASE, PUTATIVE (JCVI)-RELATED"/>
    <property type="match status" value="1"/>
</dbReference>
<dbReference type="InterPro" id="IPR036188">
    <property type="entry name" value="FAD/NAD-bd_sf"/>
</dbReference>
<evidence type="ECO:0000313" key="6">
    <source>
        <dbReference type="EMBL" id="KUJ11543.1"/>
    </source>
</evidence>
<dbReference type="GO" id="GO:0071949">
    <property type="term" value="F:FAD binding"/>
    <property type="evidence" value="ECO:0007669"/>
    <property type="project" value="InterPro"/>
</dbReference>